<dbReference type="EC" id="3.5.1.18" evidence="5"/>
<keyword evidence="10" id="KW-0862">Zinc</keyword>
<sequence>MDKTTKLQILKELLQINSVNGNEVAVARYLQDLFAQYGLTATVDEFGNQRANLILEVGSGDRVLGVTGHMDTVAVGDEAAWHHPPFGATVIGDKVYARGAADMKSGLAAQAIALIELAQAGAFPGHVRFLATAGEEFGTPGANRLAAQGQATDLAALLVGEGTSGNVVYAHAGSINYRLTSQGKAAHSSTPERGINALAPLVSFFAKEQHLFDEAAVDPLLGPVKHSVTVIKGGEQVNSIPATAELLGNVRPTKAVPNQVVIERLQRLAAQLDAATPGISLELEVLHDFYPVASAPTGAFAQLALTAAKQAFATLPGRPVPTLETINGATDASVFAKVNPDLPVVVLGPDAWECSHQVNEWTTISSYLAVIEAYKTLITNFANA</sequence>
<dbReference type="Gene3D" id="3.30.70.360">
    <property type="match status" value="1"/>
</dbReference>
<feature type="domain" description="Peptidase M20 dimerisation" evidence="15">
    <location>
        <begin position="169"/>
        <end position="273"/>
    </location>
</feature>
<comment type="cofactor">
    <cofactor evidence="2">
        <name>Zn(2+)</name>
        <dbReference type="ChEBI" id="CHEBI:29105"/>
    </cofactor>
</comment>
<evidence type="ECO:0000313" key="16">
    <source>
        <dbReference type="EMBL" id="KRL92209.1"/>
    </source>
</evidence>
<evidence type="ECO:0000256" key="9">
    <source>
        <dbReference type="ARBA" id="ARBA00022801"/>
    </source>
</evidence>
<dbReference type="Pfam" id="PF07687">
    <property type="entry name" value="M20_dimer"/>
    <property type="match status" value="1"/>
</dbReference>
<keyword evidence="8" id="KW-0479">Metal-binding</keyword>
<dbReference type="CDD" id="cd08659">
    <property type="entry name" value="M20_ArgE_DapE-like"/>
    <property type="match status" value="1"/>
</dbReference>
<evidence type="ECO:0000256" key="11">
    <source>
        <dbReference type="ARBA" id="ARBA00022915"/>
    </source>
</evidence>
<dbReference type="GeneID" id="82934337"/>
<dbReference type="GO" id="GO:0019877">
    <property type="term" value="P:diaminopimelate biosynthetic process"/>
    <property type="evidence" value="ECO:0007669"/>
    <property type="project" value="UniProtKB-KW"/>
</dbReference>
<proteinExistence type="inferred from homology"/>
<evidence type="ECO:0000256" key="10">
    <source>
        <dbReference type="ARBA" id="ARBA00022833"/>
    </source>
</evidence>
<comment type="pathway">
    <text evidence="3">Amino-acid biosynthesis; L-lysine biosynthesis via DAP pathway; LL-2,6-diaminopimelate from (S)-tetrahydrodipicolinate (succinylase route): step 3/3.</text>
</comment>
<comment type="caution">
    <text evidence="16">The sequence shown here is derived from an EMBL/GenBank/DDBJ whole genome shotgun (WGS) entry which is preliminary data.</text>
</comment>
<dbReference type="PROSITE" id="PS00758">
    <property type="entry name" value="ARGE_DAPE_CPG2_1"/>
    <property type="match status" value="1"/>
</dbReference>
<evidence type="ECO:0000313" key="17">
    <source>
        <dbReference type="Proteomes" id="UP000050816"/>
    </source>
</evidence>
<dbReference type="SUPFAM" id="SSF53187">
    <property type="entry name" value="Zn-dependent exopeptidases"/>
    <property type="match status" value="1"/>
</dbReference>
<dbReference type="Gene3D" id="3.40.630.10">
    <property type="entry name" value="Zn peptidases"/>
    <property type="match status" value="1"/>
</dbReference>
<comment type="catalytic activity">
    <reaction evidence="14">
        <text>N-succinyl-(2S,6S)-2,6-diaminopimelate + H2O = (2S,6S)-2,6-diaminopimelate + succinate</text>
        <dbReference type="Rhea" id="RHEA:22608"/>
        <dbReference type="ChEBI" id="CHEBI:15377"/>
        <dbReference type="ChEBI" id="CHEBI:30031"/>
        <dbReference type="ChEBI" id="CHEBI:57609"/>
        <dbReference type="ChEBI" id="CHEBI:58087"/>
        <dbReference type="EC" id="3.5.1.18"/>
    </reaction>
</comment>
<dbReference type="EMBL" id="AZFK01000007">
    <property type="protein sequence ID" value="KRL92209.1"/>
    <property type="molecule type" value="Genomic_DNA"/>
</dbReference>
<evidence type="ECO:0000256" key="1">
    <source>
        <dbReference type="ARBA" id="ARBA00001941"/>
    </source>
</evidence>
<dbReference type="SUPFAM" id="SSF55031">
    <property type="entry name" value="Bacterial exopeptidase dimerisation domain"/>
    <property type="match status" value="1"/>
</dbReference>
<evidence type="ECO:0000256" key="3">
    <source>
        <dbReference type="ARBA" id="ARBA00005130"/>
    </source>
</evidence>
<dbReference type="PANTHER" id="PTHR43808">
    <property type="entry name" value="ACETYLORNITHINE DEACETYLASE"/>
    <property type="match status" value="1"/>
</dbReference>
<evidence type="ECO:0000256" key="4">
    <source>
        <dbReference type="ARBA" id="ARBA00006247"/>
    </source>
</evidence>
<dbReference type="InterPro" id="IPR001261">
    <property type="entry name" value="ArgE/DapE_CS"/>
</dbReference>
<dbReference type="InterPro" id="IPR050072">
    <property type="entry name" value="Peptidase_M20A"/>
</dbReference>
<dbReference type="InterPro" id="IPR002933">
    <property type="entry name" value="Peptidase_M20"/>
</dbReference>
<evidence type="ECO:0000256" key="7">
    <source>
        <dbReference type="ARBA" id="ARBA00022605"/>
    </source>
</evidence>
<name>A0A0R1UFL1_9LACO</name>
<dbReference type="PATRIC" id="fig|1423760.3.peg.71"/>
<dbReference type="InterPro" id="IPR011650">
    <property type="entry name" value="Peptidase_M20_dimer"/>
</dbReference>
<evidence type="ECO:0000256" key="13">
    <source>
        <dbReference type="ARBA" id="ARBA00023285"/>
    </source>
</evidence>
<evidence type="ECO:0000256" key="6">
    <source>
        <dbReference type="ARBA" id="ARBA00016853"/>
    </source>
</evidence>
<evidence type="ECO:0000256" key="5">
    <source>
        <dbReference type="ARBA" id="ARBA00011921"/>
    </source>
</evidence>
<evidence type="ECO:0000256" key="2">
    <source>
        <dbReference type="ARBA" id="ARBA00001947"/>
    </source>
</evidence>
<evidence type="ECO:0000259" key="15">
    <source>
        <dbReference type="Pfam" id="PF07687"/>
    </source>
</evidence>
<dbReference type="Proteomes" id="UP000050816">
    <property type="component" value="Unassembled WGS sequence"/>
</dbReference>
<keyword evidence="12" id="KW-0457">Lysine biosynthesis</keyword>
<dbReference type="GO" id="GO:0009089">
    <property type="term" value="P:lysine biosynthetic process via diaminopimelate"/>
    <property type="evidence" value="ECO:0007669"/>
    <property type="project" value="UniProtKB-UniPathway"/>
</dbReference>
<reference evidence="16 17" key="1">
    <citation type="journal article" date="2015" name="Genome Announc.">
        <title>Expanding the biotechnology potential of lactobacilli through comparative genomics of 213 strains and associated genera.</title>
        <authorList>
            <person name="Sun Z."/>
            <person name="Harris H.M."/>
            <person name="McCann A."/>
            <person name="Guo C."/>
            <person name="Argimon S."/>
            <person name="Zhang W."/>
            <person name="Yang X."/>
            <person name="Jeffery I.B."/>
            <person name="Cooney J.C."/>
            <person name="Kagawa T.F."/>
            <person name="Liu W."/>
            <person name="Song Y."/>
            <person name="Salvetti E."/>
            <person name="Wrobel A."/>
            <person name="Rasinkangas P."/>
            <person name="Parkhill J."/>
            <person name="Rea M.C."/>
            <person name="O'Sullivan O."/>
            <person name="Ritari J."/>
            <person name="Douillard F.P."/>
            <person name="Paul Ross R."/>
            <person name="Yang R."/>
            <person name="Briner A.E."/>
            <person name="Felis G.E."/>
            <person name="de Vos W.M."/>
            <person name="Barrangou R."/>
            <person name="Klaenhammer T.R."/>
            <person name="Caufield P.W."/>
            <person name="Cui Y."/>
            <person name="Zhang H."/>
            <person name="O'Toole P.W."/>
        </authorList>
    </citation>
    <scope>NUCLEOTIDE SEQUENCE [LARGE SCALE GENOMIC DNA]</scope>
    <source>
        <strain evidence="16 17">DSM 15946</strain>
    </source>
</reference>
<keyword evidence="13" id="KW-0170">Cobalt</keyword>
<dbReference type="NCBIfam" id="NF006365">
    <property type="entry name" value="PRK08588.1"/>
    <property type="match status" value="1"/>
</dbReference>
<protein>
    <recommendedName>
        <fullName evidence="6">Probable succinyl-diaminopimelate desuccinylase</fullName>
        <ecNumber evidence="5">3.5.1.18</ecNumber>
    </recommendedName>
</protein>
<keyword evidence="11" id="KW-0220">Diaminopimelate biosynthesis</keyword>
<comment type="cofactor">
    <cofactor evidence="1">
        <name>Co(2+)</name>
        <dbReference type="ChEBI" id="CHEBI:48828"/>
    </cofactor>
</comment>
<organism evidence="16 17">
    <name type="scientific">Limosilactobacillus ingluviei DSM 15946</name>
    <dbReference type="NCBI Taxonomy" id="1423760"/>
    <lineage>
        <taxon>Bacteria</taxon>
        <taxon>Bacillati</taxon>
        <taxon>Bacillota</taxon>
        <taxon>Bacilli</taxon>
        <taxon>Lactobacillales</taxon>
        <taxon>Lactobacillaceae</taxon>
        <taxon>Limosilactobacillus</taxon>
    </lineage>
</organism>
<dbReference type="GO" id="GO:0046872">
    <property type="term" value="F:metal ion binding"/>
    <property type="evidence" value="ECO:0007669"/>
    <property type="project" value="UniProtKB-KW"/>
</dbReference>
<keyword evidence="7" id="KW-0028">Amino-acid biosynthesis</keyword>
<evidence type="ECO:0000256" key="12">
    <source>
        <dbReference type="ARBA" id="ARBA00023154"/>
    </source>
</evidence>
<dbReference type="NCBIfam" id="TIGR01910">
    <property type="entry name" value="DapE-ArgE"/>
    <property type="match status" value="1"/>
</dbReference>
<dbReference type="GO" id="GO:0009014">
    <property type="term" value="F:succinyl-diaminopimelate desuccinylase activity"/>
    <property type="evidence" value="ECO:0007669"/>
    <property type="project" value="UniProtKB-EC"/>
</dbReference>
<dbReference type="InterPro" id="IPR010182">
    <property type="entry name" value="ArgE/DapE"/>
</dbReference>
<dbReference type="AlphaFoldDB" id="A0A0R1UFL1"/>
<gene>
    <name evidence="16" type="ORF">FC43_GL000065</name>
</gene>
<accession>A0A0R1UFL1</accession>
<comment type="similarity">
    <text evidence="4">Belongs to the peptidase M20A family.</text>
</comment>
<dbReference type="Pfam" id="PF01546">
    <property type="entry name" value="Peptidase_M20"/>
    <property type="match status" value="1"/>
</dbReference>
<dbReference type="InterPro" id="IPR036264">
    <property type="entry name" value="Bact_exopeptidase_dim_dom"/>
</dbReference>
<evidence type="ECO:0000256" key="8">
    <source>
        <dbReference type="ARBA" id="ARBA00022723"/>
    </source>
</evidence>
<evidence type="ECO:0000256" key="14">
    <source>
        <dbReference type="ARBA" id="ARBA00051301"/>
    </source>
</evidence>
<dbReference type="UniPathway" id="UPA00034">
    <property type="reaction ID" value="UER00021"/>
</dbReference>
<keyword evidence="9" id="KW-0378">Hydrolase</keyword>
<dbReference type="PANTHER" id="PTHR43808:SF8">
    <property type="entry name" value="PEPTIDASE M20 DIMERISATION DOMAIN-CONTAINING PROTEIN"/>
    <property type="match status" value="1"/>
</dbReference>
<dbReference type="RefSeq" id="WP_019206607.1">
    <property type="nucleotide sequence ID" value="NZ_AZFK01000007.1"/>
</dbReference>